<accession>A0A0D3K6S8</accession>
<dbReference type="RefSeq" id="XP_005783892.1">
    <property type="nucleotide sequence ID" value="XM_005783835.1"/>
</dbReference>
<keyword evidence="2" id="KW-1185">Reference proteome</keyword>
<protein>
    <submittedName>
        <fullName evidence="1">Uncharacterized protein</fullName>
    </submittedName>
</protein>
<proteinExistence type="predicted"/>
<dbReference type="EnsemblProtists" id="EOD31463">
    <property type="protein sequence ID" value="EOD31463"/>
    <property type="gene ID" value="EMIHUDRAFT_456303"/>
</dbReference>
<reference evidence="2" key="1">
    <citation type="journal article" date="2013" name="Nature">
        <title>Pan genome of the phytoplankton Emiliania underpins its global distribution.</title>
        <authorList>
            <person name="Read B.A."/>
            <person name="Kegel J."/>
            <person name="Klute M.J."/>
            <person name="Kuo A."/>
            <person name="Lefebvre S.C."/>
            <person name="Maumus F."/>
            <person name="Mayer C."/>
            <person name="Miller J."/>
            <person name="Monier A."/>
            <person name="Salamov A."/>
            <person name="Young J."/>
            <person name="Aguilar M."/>
            <person name="Claverie J.M."/>
            <person name="Frickenhaus S."/>
            <person name="Gonzalez K."/>
            <person name="Herman E.K."/>
            <person name="Lin Y.C."/>
            <person name="Napier J."/>
            <person name="Ogata H."/>
            <person name="Sarno A.F."/>
            <person name="Shmutz J."/>
            <person name="Schroeder D."/>
            <person name="de Vargas C."/>
            <person name="Verret F."/>
            <person name="von Dassow P."/>
            <person name="Valentin K."/>
            <person name="Van de Peer Y."/>
            <person name="Wheeler G."/>
            <person name="Dacks J.B."/>
            <person name="Delwiche C.F."/>
            <person name="Dyhrman S.T."/>
            <person name="Glockner G."/>
            <person name="John U."/>
            <person name="Richards T."/>
            <person name="Worden A.Z."/>
            <person name="Zhang X."/>
            <person name="Grigoriev I.V."/>
            <person name="Allen A.E."/>
            <person name="Bidle K."/>
            <person name="Borodovsky M."/>
            <person name="Bowler C."/>
            <person name="Brownlee C."/>
            <person name="Cock J.M."/>
            <person name="Elias M."/>
            <person name="Gladyshev V.N."/>
            <person name="Groth M."/>
            <person name="Guda C."/>
            <person name="Hadaegh A."/>
            <person name="Iglesias-Rodriguez M.D."/>
            <person name="Jenkins J."/>
            <person name="Jones B.M."/>
            <person name="Lawson T."/>
            <person name="Leese F."/>
            <person name="Lindquist E."/>
            <person name="Lobanov A."/>
            <person name="Lomsadze A."/>
            <person name="Malik S.B."/>
            <person name="Marsh M.E."/>
            <person name="Mackinder L."/>
            <person name="Mock T."/>
            <person name="Mueller-Roeber B."/>
            <person name="Pagarete A."/>
            <person name="Parker M."/>
            <person name="Probert I."/>
            <person name="Quesneville H."/>
            <person name="Raines C."/>
            <person name="Rensing S.A."/>
            <person name="Riano-Pachon D.M."/>
            <person name="Richier S."/>
            <person name="Rokitta S."/>
            <person name="Shiraiwa Y."/>
            <person name="Soanes D.M."/>
            <person name="van der Giezen M."/>
            <person name="Wahlund T.M."/>
            <person name="Williams B."/>
            <person name="Wilson W."/>
            <person name="Wolfe G."/>
            <person name="Wurch L.L."/>
        </authorList>
    </citation>
    <scope>NUCLEOTIDE SEQUENCE</scope>
</reference>
<evidence type="ECO:0000313" key="2">
    <source>
        <dbReference type="Proteomes" id="UP000013827"/>
    </source>
</evidence>
<dbReference type="GeneID" id="17276736"/>
<sequence>MSNGKLLVPGERGLVGASASAEAGAAPLEAAAWRLIEVEGSWSRGGWVQLRHVLSGAFLRLVPPPHPLQWTFSVDGQPASHASLFQLECDKPPCDGSAPVHLRVHPDATGARLNYRGDAPRRRACYAPCASPADGEESSLRASPAWDDLCADVYAQPVCEAIARRLP</sequence>
<dbReference type="HOGENOM" id="CLU_1597545_0_0_1"/>
<organism evidence="1 2">
    <name type="scientific">Emiliania huxleyi (strain CCMP1516)</name>
    <dbReference type="NCBI Taxonomy" id="280463"/>
    <lineage>
        <taxon>Eukaryota</taxon>
        <taxon>Haptista</taxon>
        <taxon>Haptophyta</taxon>
        <taxon>Prymnesiophyceae</taxon>
        <taxon>Isochrysidales</taxon>
        <taxon>Noelaerhabdaceae</taxon>
        <taxon>Emiliania</taxon>
    </lineage>
</organism>
<dbReference type="AlphaFoldDB" id="A0A0D3K6S8"/>
<dbReference type="KEGG" id="ehx:EMIHUDRAFT_456303"/>
<name>A0A0D3K6S8_EMIH1</name>
<dbReference type="PaxDb" id="2903-EOD31463"/>
<dbReference type="Proteomes" id="UP000013827">
    <property type="component" value="Unassembled WGS sequence"/>
</dbReference>
<reference evidence="1" key="2">
    <citation type="submission" date="2024-10" db="UniProtKB">
        <authorList>
            <consortium name="EnsemblProtists"/>
        </authorList>
    </citation>
    <scope>IDENTIFICATION</scope>
</reference>
<evidence type="ECO:0000313" key="1">
    <source>
        <dbReference type="EnsemblProtists" id="EOD31463"/>
    </source>
</evidence>